<gene>
    <name evidence="2" type="ORF">HHL10_21770</name>
</gene>
<feature type="transmembrane region" description="Helical" evidence="1">
    <location>
        <begin position="102"/>
        <end position="125"/>
    </location>
</feature>
<feature type="transmembrane region" description="Helical" evidence="1">
    <location>
        <begin position="73"/>
        <end position="96"/>
    </location>
</feature>
<dbReference type="Proteomes" id="UP000574067">
    <property type="component" value="Unassembled WGS sequence"/>
</dbReference>
<keyword evidence="1" id="KW-0472">Membrane</keyword>
<evidence type="ECO:0000313" key="3">
    <source>
        <dbReference type="Proteomes" id="UP000574067"/>
    </source>
</evidence>
<reference evidence="2 3" key="1">
    <citation type="submission" date="2020-04" db="EMBL/GenBank/DDBJ databases">
        <title>Azohydromonas sp. isolated from soil.</title>
        <authorList>
            <person name="Dahal R.H."/>
        </authorList>
    </citation>
    <scope>NUCLEOTIDE SEQUENCE [LARGE SCALE GENOMIC DNA]</scope>
    <source>
        <strain evidence="2 3">G-1-1-14</strain>
    </source>
</reference>
<dbReference type="AlphaFoldDB" id="A0A848FID5"/>
<accession>A0A848FID5</accession>
<dbReference type="EMBL" id="JABBFW010000020">
    <property type="protein sequence ID" value="NML17601.1"/>
    <property type="molecule type" value="Genomic_DNA"/>
</dbReference>
<comment type="caution">
    <text evidence="2">The sequence shown here is derived from an EMBL/GenBank/DDBJ whole genome shotgun (WGS) entry which is preliminary data.</text>
</comment>
<organism evidence="2 3">
    <name type="scientific">Azohydromonas caseinilytica</name>
    <dbReference type="NCBI Taxonomy" id="2728836"/>
    <lineage>
        <taxon>Bacteria</taxon>
        <taxon>Pseudomonadati</taxon>
        <taxon>Pseudomonadota</taxon>
        <taxon>Betaproteobacteria</taxon>
        <taxon>Burkholderiales</taxon>
        <taxon>Sphaerotilaceae</taxon>
        <taxon>Azohydromonas</taxon>
    </lineage>
</organism>
<protein>
    <recommendedName>
        <fullName evidence="4">Riboflavin biosynthesis protein RibA</fullName>
    </recommendedName>
</protein>
<proteinExistence type="predicted"/>
<dbReference type="RefSeq" id="WP_169162505.1">
    <property type="nucleotide sequence ID" value="NZ_JABBFW010000020.1"/>
</dbReference>
<keyword evidence="1" id="KW-1133">Transmembrane helix</keyword>
<evidence type="ECO:0000256" key="1">
    <source>
        <dbReference type="SAM" id="Phobius"/>
    </source>
</evidence>
<keyword evidence="1" id="KW-0812">Transmembrane</keyword>
<keyword evidence="3" id="KW-1185">Reference proteome</keyword>
<sequence>MNSSPLTPFGEHSLTLVAGVFDDPDRAEQVAESLRHDPGLHTTVIHPGDEQVSRKLEPEQRGIWRTLLRSHALLMPAGALLGLVVALWLVAAGWPAAAGSPYFTLLFLGLMGAFFGGMVAGLLTLRPDHAIVIRRVRAALARGRHAVVVHPLNEMRARAAMAALQRAGVMPLRSL</sequence>
<evidence type="ECO:0008006" key="4">
    <source>
        <dbReference type="Google" id="ProtNLM"/>
    </source>
</evidence>
<evidence type="ECO:0000313" key="2">
    <source>
        <dbReference type="EMBL" id="NML17601.1"/>
    </source>
</evidence>
<name>A0A848FID5_9BURK</name>